<comment type="caution">
    <text evidence="2">The sequence shown here is derived from an EMBL/GenBank/DDBJ whole genome shotgun (WGS) entry which is preliminary data.</text>
</comment>
<reference evidence="2" key="1">
    <citation type="journal article" date="2015" name="Nature">
        <title>Complex archaea that bridge the gap between prokaryotes and eukaryotes.</title>
        <authorList>
            <person name="Spang A."/>
            <person name="Saw J.H."/>
            <person name="Jorgensen S.L."/>
            <person name="Zaremba-Niedzwiedzka K."/>
            <person name="Martijn J."/>
            <person name="Lind A.E."/>
            <person name="van Eijk R."/>
            <person name="Schleper C."/>
            <person name="Guy L."/>
            <person name="Ettema T.J."/>
        </authorList>
    </citation>
    <scope>NUCLEOTIDE SEQUENCE</scope>
</reference>
<protein>
    <submittedName>
        <fullName evidence="2">Uncharacterized protein</fullName>
    </submittedName>
</protein>
<name>A0A0F9BUM2_9ZZZZ</name>
<dbReference type="SUPFAM" id="SSF141086">
    <property type="entry name" value="Agglutinin HPA-like"/>
    <property type="match status" value="1"/>
</dbReference>
<dbReference type="EMBL" id="LAZR01036146">
    <property type="protein sequence ID" value="KKL25630.1"/>
    <property type="molecule type" value="Genomic_DNA"/>
</dbReference>
<organism evidence="2">
    <name type="scientific">marine sediment metagenome</name>
    <dbReference type="NCBI Taxonomy" id="412755"/>
    <lineage>
        <taxon>unclassified sequences</taxon>
        <taxon>metagenomes</taxon>
        <taxon>ecological metagenomes</taxon>
    </lineage>
</organism>
<feature type="region of interest" description="Disordered" evidence="1">
    <location>
        <begin position="1"/>
        <end position="31"/>
    </location>
</feature>
<sequence>SPVGGGTHPVNLASDVTGELPHGSTSDDVSQVHGLGANVNVLGDRDASGHFVESATITTTALTSNDFTLYGATRAVTFATAYSATPVVVVGGAGGASNHWGSAVSIGTTGFTMQLFGSGTNTRTTDYISIGT</sequence>
<evidence type="ECO:0000256" key="1">
    <source>
        <dbReference type="SAM" id="MobiDB-lite"/>
    </source>
</evidence>
<accession>A0A0F9BUM2</accession>
<dbReference type="InterPro" id="IPR037221">
    <property type="entry name" value="H-type_lectin_dom_sf"/>
</dbReference>
<evidence type="ECO:0000313" key="2">
    <source>
        <dbReference type="EMBL" id="KKL25630.1"/>
    </source>
</evidence>
<gene>
    <name evidence="2" type="ORF">LCGC14_2403390</name>
</gene>
<proteinExistence type="predicted"/>
<feature type="non-terminal residue" evidence="2">
    <location>
        <position position="1"/>
    </location>
</feature>
<dbReference type="AlphaFoldDB" id="A0A0F9BUM2"/>